<keyword evidence="1" id="KW-0732">Signal</keyword>
<dbReference type="Proteomes" id="UP000269157">
    <property type="component" value="Unassembled WGS sequence"/>
</dbReference>
<keyword evidence="3" id="KW-1185">Reference proteome</keyword>
<dbReference type="RefSeq" id="WP_121021900.1">
    <property type="nucleotide sequence ID" value="NZ_RCCE01000001.1"/>
</dbReference>
<feature type="chain" id="PRO_5019864498" evidence="1">
    <location>
        <begin position="19"/>
        <end position="332"/>
    </location>
</feature>
<proteinExistence type="predicted"/>
<organism evidence="2 3">
    <name type="scientific">Litoreibacter meonggei</name>
    <dbReference type="NCBI Taxonomy" id="1049199"/>
    <lineage>
        <taxon>Bacteria</taxon>
        <taxon>Pseudomonadati</taxon>
        <taxon>Pseudomonadota</taxon>
        <taxon>Alphaproteobacteria</taxon>
        <taxon>Rhodobacterales</taxon>
        <taxon>Roseobacteraceae</taxon>
        <taxon>Litoreibacter</taxon>
    </lineage>
</organism>
<accession>A0A497X5L2</accession>
<comment type="caution">
    <text evidence="2">The sequence shown here is derived from an EMBL/GenBank/DDBJ whole genome shotgun (WGS) entry which is preliminary data.</text>
</comment>
<dbReference type="EMBL" id="RCCE01000001">
    <property type="protein sequence ID" value="RLJ60598.1"/>
    <property type="molecule type" value="Genomic_DNA"/>
</dbReference>
<dbReference type="AlphaFoldDB" id="A0A497X5L2"/>
<feature type="signal peptide" evidence="1">
    <location>
        <begin position="1"/>
        <end position="18"/>
    </location>
</feature>
<evidence type="ECO:0000313" key="2">
    <source>
        <dbReference type="EMBL" id="RLJ60598.1"/>
    </source>
</evidence>
<reference evidence="2 3" key="1">
    <citation type="submission" date="2018-10" db="EMBL/GenBank/DDBJ databases">
        <title>Genomic Encyclopedia of Archaeal and Bacterial Type Strains, Phase II (KMG-II): from individual species to whole genera.</title>
        <authorList>
            <person name="Goeker M."/>
        </authorList>
    </citation>
    <scope>NUCLEOTIDE SEQUENCE [LARGE SCALE GENOMIC DNA]</scope>
    <source>
        <strain evidence="2 3">DSM 29466</strain>
    </source>
</reference>
<dbReference type="OrthoDB" id="7801652at2"/>
<evidence type="ECO:0000256" key="1">
    <source>
        <dbReference type="SAM" id="SignalP"/>
    </source>
</evidence>
<protein>
    <submittedName>
        <fullName evidence="2">Uncharacterized protein</fullName>
    </submittedName>
</protein>
<evidence type="ECO:0000313" key="3">
    <source>
        <dbReference type="Proteomes" id="UP000269157"/>
    </source>
</evidence>
<sequence>MLKFLPLTLSLLAAPAAAQDVEAWFVIINQNDGRVVDEAAWNAAVAQEGLEASTRTVIDTDFYAIDRTIETAKTEGGTVAFFLATNVPTTDPAKFDQVVKSFLSSSAQQPLLEGLEVLLDQPECRLIRKPLTGREFIYTDTIVTMDSPQLRQDCYAMSMRYMMNNLEQFGPRTPFDQQVDENAAVQQKALPPMAIKSKALVDEAARQPDGPPVRRASNVYKAGEKMSFHANLLNVGRFDPGTSKARFEINMDLVVTRLDEPGEQRLPSAYVYKGQSTHRIPVADNYFDNFITAGFSLPQAGKYRVELVLTDLSRPKAAGTSVTVPYEVEVVE</sequence>
<gene>
    <name evidence="2" type="ORF">BCF46_0801</name>
</gene>
<name>A0A497X5L2_9RHOB</name>